<dbReference type="EMBL" id="BMJH01000001">
    <property type="protein sequence ID" value="GGC52435.1"/>
    <property type="molecule type" value="Genomic_DNA"/>
</dbReference>
<dbReference type="Pfam" id="PF19794">
    <property type="entry name" value="DUF6278"/>
    <property type="match status" value="1"/>
</dbReference>
<proteinExistence type="predicted"/>
<accession>A0A916X8R6</accession>
<dbReference type="InterPro" id="IPR046245">
    <property type="entry name" value="DUF6278"/>
</dbReference>
<organism evidence="1 2">
    <name type="scientific">Hoyosella rhizosphaerae</name>
    <dbReference type="NCBI Taxonomy" id="1755582"/>
    <lineage>
        <taxon>Bacteria</taxon>
        <taxon>Bacillati</taxon>
        <taxon>Actinomycetota</taxon>
        <taxon>Actinomycetes</taxon>
        <taxon>Mycobacteriales</taxon>
        <taxon>Hoyosellaceae</taxon>
        <taxon>Hoyosella</taxon>
    </lineage>
</organism>
<gene>
    <name evidence="1" type="ORF">GCM10011410_00960</name>
</gene>
<reference evidence="1" key="2">
    <citation type="submission" date="2020-09" db="EMBL/GenBank/DDBJ databases">
        <authorList>
            <person name="Sun Q."/>
            <person name="Zhou Y."/>
        </authorList>
    </citation>
    <scope>NUCLEOTIDE SEQUENCE</scope>
    <source>
        <strain evidence="1">CGMCC 1.15478</strain>
    </source>
</reference>
<dbReference type="AlphaFoldDB" id="A0A916X8R6"/>
<name>A0A916X8R6_9ACTN</name>
<reference evidence="1" key="1">
    <citation type="journal article" date="2014" name="Int. J. Syst. Evol. Microbiol.">
        <title>Complete genome sequence of Corynebacterium casei LMG S-19264T (=DSM 44701T), isolated from a smear-ripened cheese.</title>
        <authorList>
            <consortium name="US DOE Joint Genome Institute (JGI-PGF)"/>
            <person name="Walter F."/>
            <person name="Albersmeier A."/>
            <person name="Kalinowski J."/>
            <person name="Ruckert C."/>
        </authorList>
    </citation>
    <scope>NUCLEOTIDE SEQUENCE</scope>
    <source>
        <strain evidence="1">CGMCC 1.15478</strain>
    </source>
</reference>
<dbReference type="Proteomes" id="UP000641514">
    <property type="component" value="Unassembled WGS sequence"/>
</dbReference>
<keyword evidence="2" id="KW-1185">Reference proteome</keyword>
<evidence type="ECO:0000313" key="1">
    <source>
        <dbReference type="EMBL" id="GGC52435.1"/>
    </source>
</evidence>
<sequence length="178" mass="19598">MDVKRSQRMPFREILDLHLPSAVSVRLPLFVQRGLRVGPRYGIAHGFVVYGANGRSDGEIDAESPFLQPHDLLQWLADRGERIDNPDEALAAIERRLPEAIADEELGHMLSGEIGLLLGNALVANADGAQWKVWQNGHPVVQVGRTDLDATAIADRYVEHHGESPTHVVNRYRSSAGG</sequence>
<protein>
    <submittedName>
        <fullName evidence="1">Uncharacterized protein</fullName>
    </submittedName>
</protein>
<comment type="caution">
    <text evidence="1">The sequence shown here is derived from an EMBL/GenBank/DDBJ whole genome shotgun (WGS) entry which is preliminary data.</text>
</comment>
<evidence type="ECO:0000313" key="2">
    <source>
        <dbReference type="Proteomes" id="UP000641514"/>
    </source>
</evidence>